<dbReference type="CDD" id="cd04301">
    <property type="entry name" value="NAT_SF"/>
    <property type="match status" value="1"/>
</dbReference>
<dbReference type="PANTHER" id="PTHR43233">
    <property type="entry name" value="FAMILY N-ACETYLTRANSFERASE, PUTATIVE (AFU_ORTHOLOGUE AFUA_6G03350)-RELATED"/>
    <property type="match status" value="1"/>
</dbReference>
<dbReference type="AlphaFoldDB" id="A0A3L7JLD8"/>
<keyword evidence="3" id="KW-1185">Reference proteome</keyword>
<dbReference type="InterPro" id="IPR053144">
    <property type="entry name" value="Acetyltransferase_Butenolide"/>
</dbReference>
<protein>
    <submittedName>
        <fullName evidence="2">N-acetyltransferase</fullName>
    </submittedName>
</protein>
<dbReference type="Gene3D" id="3.40.630.30">
    <property type="match status" value="1"/>
</dbReference>
<evidence type="ECO:0000313" key="3">
    <source>
        <dbReference type="Proteomes" id="UP000276770"/>
    </source>
</evidence>
<accession>A0A3L7JLD8</accession>
<dbReference type="InterPro" id="IPR016181">
    <property type="entry name" value="Acyl_CoA_acyltransferase"/>
</dbReference>
<dbReference type="Proteomes" id="UP000276770">
    <property type="component" value="Unassembled WGS sequence"/>
</dbReference>
<feature type="domain" description="N-acetyltransferase" evidence="1">
    <location>
        <begin position="20"/>
        <end position="153"/>
    </location>
</feature>
<dbReference type="GO" id="GO:0016747">
    <property type="term" value="F:acyltransferase activity, transferring groups other than amino-acyl groups"/>
    <property type="evidence" value="ECO:0007669"/>
    <property type="project" value="InterPro"/>
</dbReference>
<dbReference type="PROSITE" id="PS51186">
    <property type="entry name" value="GNAT"/>
    <property type="match status" value="1"/>
</dbReference>
<keyword evidence="2" id="KW-0808">Transferase</keyword>
<reference evidence="2 3" key="1">
    <citation type="submission" date="2018-10" db="EMBL/GenBank/DDBJ databases">
        <title>Falsibacillus sp. genome draft.</title>
        <authorList>
            <person name="Shi S."/>
        </authorList>
    </citation>
    <scope>NUCLEOTIDE SEQUENCE [LARGE SCALE GENOMIC DNA]</scope>
    <source>
        <strain evidence="2 3">GY 10110</strain>
    </source>
</reference>
<gene>
    <name evidence="2" type="ORF">D9X91_20775</name>
</gene>
<comment type="caution">
    <text evidence="2">The sequence shown here is derived from an EMBL/GenBank/DDBJ whole genome shotgun (WGS) entry which is preliminary data.</text>
</comment>
<proteinExistence type="predicted"/>
<name>A0A3L7JLD8_9BACI</name>
<sequence>MRIGLGLENSYNGGFHLNYSTISFIEENYIPELKHLFSLQWWSTDRELDDIKQMLDHTDVLIGVLDVDSEKLIGFGRVLTDYVYKALLLDVMIHPDYQQKGLGRLLLDNILHHPSIKNVAHVELYCRQEMKPLYEKWGFTEQLGDLCFMRRPC</sequence>
<dbReference type="InterPro" id="IPR000182">
    <property type="entry name" value="GNAT_dom"/>
</dbReference>
<dbReference type="SUPFAM" id="SSF55729">
    <property type="entry name" value="Acyl-CoA N-acyltransferases (Nat)"/>
    <property type="match status" value="1"/>
</dbReference>
<evidence type="ECO:0000313" key="2">
    <source>
        <dbReference type="EMBL" id="RLQ91638.1"/>
    </source>
</evidence>
<dbReference type="PANTHER" id="PTHR43233:SF1">
    <property type="entry name" value="FAMILY N-ACETYLTRANSFERASE, PUTATIVE (AFU_ORTHOLOGUE AFUA_6G03350)-RELATED"/>
    <property type="match status" value="1"/>
</dbReference>
<evidence type="ECO:0000259" key="1">
    <source>
        <dbReference type="PROSITE" id="PS51186"/>
    </source>
</evidence>
<organism evidence="2 3">
    <name type="scientific">Falsibacillus albus</name>
    <dbReference type="NCBI Taxonomy" id="2478915"/>
    <lineage>
        <taxon>Bacteria</taxon>
        <taxon>Bacillati</taxon>
        <taxon>Bacillota</taxon>
        <taxon>Bacilli</taxon>
        <taxon>Bacillales</taxon>
        <taxon>Bacillaceae</taxon>
        <taxon>Falsibacillus</taxon>
    </lineage>
</organism>
<dbReference type="EMBL" id="RCVZ01000022">
    <property type="protein sequence ID" value="RLQ91638.1"/>
    <property type="molecule type" value="Genomic_DNA"/>
</dbReference>
<dbReference type="Pfam" id="PF13508">
    <property type="entry name" value="Acetyltransf_7"/>
    <property type="match status" value="1"/>
</dbReference>